<protein>
    <submittedName>
        <fullName evidence="2">Uncharacterized protein</fullName>
    </submittedName>
</protein>
<evidence type="ECO:0000313" key="2">
    <source>
        <dbReference type="EMBL" id="KAF9508147.1"/>
    </source>
</evidence>
<accession>A0A9P6DNP3</accession>
<dbReference type="AlphaFoldDB" id="A0A9P6DNP3"/>
<feature type="compositionally biased region" description="Basic and acidic residues" evidence="1">
    <location>
        <begin position="135"/>
        <end position="146"/>
    </location>
</feature>
<evidence type="ECO:0000313" key="3">
    <source>
        <dbReference type="Proteomes" id="UP000886523"/>
    </source>
</evidence>
<gene>
    <name evidence="2" type="ORF">BS47DRAFT_1488516</name>
</gene>
<comment type="caution">
    <text evidence="2">The sequence shown here is derived from an EMBL/GenBank/DDBJ whole genome shotgun (WGS) entry which is preliminary data.</text>
</comment>
<dbReference type="Proteomes" id="UP000886523">
    <property type="component" value="Unassembled WGS sequence"/>
</dbReference>
<keyword evidence="3" id="KW-1185">Reference proteome</keyword>
<name>A0A9P6DNP3_9AGAM</name>
<feature type="region of interest" description="Disordered" evidence="1">
    <location>
        <begin position="92"/>
        <end position="152"/>
    </location>
</feature>
<organism evidence="2 3">
    <name type="scientific">Hydnum rufescens UP504</name>
    <dbReference type="NCBI Taxonomy" id="1448309"/>
    <lineage>
        <taxon>Eukaryota</taxon>
        <taxon>Fungi</taxon>
        <taxon>Dikarya</taxon>
        <taxon>Basidiomycota</taxon>
        <taxon>Agaricomycotina</taxon>
        <taxon>Agaricomycetes</taxon>
        <taxon>Cantharellales</taxon>
        <taxon>Hydnaceae</taxon>
        <taxon>Hydnum</taxon>
    </lineage>
</organism>
<dbReference type="EMBL" id="MU129064">
    <property type="protein sequence ID" value="KAF9508147.1"/>
    <property type="molecule type" value="Genomic_DNA"/>
</dbReference>
<evidence type="ECO:0000256" key="1">
    <source>
        <dbReference type="SAM" id="MobiDB-lite"/>
    </source>
</evidence>
<reference evidence="2" key="1">
    <citation type="journal article" date="2020" name="Nat. Commun.">
        <title>Large-scale genome sequencing of mycorrhizal fungi provides insights into the early evolution of symbiotic traits.</title>
        <authorList>
            <person name="Miyauchi S."/>
            <person name="Kiss E."/>
            <person name="Kuo A."/>
            <person name="Drula E."/>
            <person name="Kohler A."/>
            <person name="Sanchez-Garcia M."/>
            <person name="Morin E."/>
            <person name="Andreopoulos B."/>
            <person name="Barry K.W."/>
            <person name="Bonito G."/>
            <person name="Buee M."/>
            <person name="Carver A."/>
            <person name="Chen C."/>
            <person name="Cichocki N."/>
            <person name="Clum A."/>
            <person name="Culley D."/>
            <person name="Crous P.W."/>
            <person name="Fauchery L."/>
            <person name="Girlanda M."/>
            <person name="Hayes R.D."/>
            <person name="Keri Z."/>
            <person name="LaButti K."/>
            <person name="Lipzen A."/>
            <person name="Lombard V."/>
            <person name="Magnuson J."/>
            <person name="Maillard F."/>
            <person name="Murat C."/>
            <person name="Nolan M."/>
            <person name="Ohm R.A."/>
            <person name="Pangilinan J."/>
            <person name="Pereira M.F."/>
            <person name="Perotto S."/>
            <person name="Peter M."/>
            <person name="Pfister S."/>
            <person name="Riley R."/>
            <person name="Sitrit Y."/>
            <person name="Stielow J.B."/>
            <person name="Szollosi G."/>
            <person name="Zifcakova L."/>
            <person name="Stursova M."/>
            <person name="Spatafora J.W."/>
            <person name="Tedersoo L."/>
            <person name="Vaario L.M."/>
            <person name="Yamada A."/>
            <person name="Yan M."/>
            <person name="Wang P."/>
            <person name="Xu J."/>
            <person name="Bruns T."/>
            <person name="Baldrian P."/>
            <person name="Vilgalys R."/>
            <person name="Dunand C."/>
            <person name="Henrissat B."/>
            <person name="Grigoriev I.V."/>
            <person name="Hibbett D."/>
            <person name="Nagy L.G."/>
            <person name="Martin F.M."/>
        </authorList>
    </citation>
    <scope>NUCLEOTIDE SEQUENCE</scope>
    <source>
        <strain evidence="2">UP504</strain>
    </source>
</reference>
<sequence>MTEVERPLSALSLSSSTKSDIDWDRSTSGVPPPVTPSPRRRHIELPPTERTPMANRPRSLADLLRLHAEKGNEDINLTAEEERRLREALDNWVNGEDDDASFKHLTSPDSSSDEEGARTRLSRSRSNTLVGSEPRSPKMAESRDLVSEQPQA</sequence>
<proteinExistence type="predicted"/>
<feature type="region of interest" description="Disordered" evidence="1">
    <location>
        <begin position="1"/>
        <end position="60"/>
    </location>
</feature>